<feature type="compositionally biased region" description="Low complexity" evidence="14">
    <location>
        <begin position="227"/>
        <end position="237"/>
    </location>
</feature>
<evidence type="ECO:0000256" key="13">
    <source>
        <dbReference type="HAMAP-Rule" id="MF_00233"/>
    </source>
</evidence>
<dbReference type="GO" id="GO:0009279">
    <property type="term" value="C:cell outer membrane"/>
    <property type="evidence" value="ECO:0007669"/>
    <property type="project" value="UniProtKB-SubCell"/>
</dbReference>
<evidence type="ECO:0000256" key="8">
    <source>
        <dbReference type="ARBA" id="ARBA00023136"/>
    </source>
</evidence>
<comment type="similarity">
    <text evidence="2 13">Belongs to the LolB family.</text>
</comment>
<keyword evidence="9 13" id="KW-0564">Palmitate</keyword>
<evidence type="ECO:0000256" key="9">
    <source>
        <dbReference type="ARBA" id="ARBA00023139"/>
    </source>
</evidence>
<comment type="subunit">
    <text evidence="3 13">Monomer.</text>
</comment>
<evidence type="ECO:0000256" key="2">
    <source>
        <dbReference type="ARBA" id="ARBA00009696"/>
    </source>
</evidence>
<dbReference type="HAMAP" id="MF_00233">
    <property type="entry name" value="LolB"/>
    <property type="match status" value="1"/>
</dbReference>
<evidence type="ECO:0000256" key="1">
    <source>
        <dbReference type="ARBA" id="ARBA00004459"/>
    </source>
</evidence>
<comment type="subcellular location">
    <subcellularLocation>
        <location evidence="1 13">Cell outer membrane</location>
        <topology evidence="1 13">Lipid-anchor</topology>
    </subcellularLocation>
</comment>
<evidence type="ECO:0000256" key="14">
    <source>
        <dbReference type="SAM" id="MobiDB-lite"/>
    </source>
</evidence>
<dbReference type="CDD" id="cd16326">
    <property type="entry name" value="LolB"/>
    <property type="match status" value="1"/>
</dbReference>
<dbReference type="NCBIfam" id="TIGR00548">
    <property type="entry name" value="lolB"/>
    <property type="match status" value="1"/>
</dbReference>
<keyword evidence="6 13" id="KW-0732">Signal</keyword>
<dbReference type="EMBL" id="CAADEZ010000330">
    <property type="protein sequence ID" value="VFJ63334.1"/>
    <property type="molecule type" value="Genomic_DNA"/>
</dbReference>
<keyword evidence="7 13" id="KW-0653">Protein transport</keyword>
<name>A0A450T9H8_9GAMM</name>
<dbReference type="InterPro" id="IPR004565">
    <property type="entry name" value="OM_lipoprot_LolB"/>
</dbReference>
<dbReference type="GO" id="GO:0044874">
    <property type="term" value="P:lipoprotein localization to outer membrane"/>
    <property type="evidence" value="ECO:0007669"/>
    <property type="project" value="UniProtKB-UniRule"/>
</dbReference>
<dbReference type="Pfam" id="PF03550">
    <property type="entry name" value="LolB"/>
    <property type="match status" value="1"/>
</dbReference>
<evidence type="ECO:0000256" key="5">
    <source>
        <dbReference type="ARBA" id="ARBA00022448"/>
    </source>
</evidence>
<gene>
    <name evidence="13" type="primary">lolB</name>
    <name evidence="15" type="ORF">BECKFM1743A_GA0114220_103302</name>
</gene>
<evidence type="ECO:0000256" key="4">
    <source>
        <dbReference type="ARBA" id="ARBA00016202"/>
    </source>
</evidence>
<proteinExistence type="inferred from homology"/>
<protein>
    <recommendedName>
        <fullName evidence="4 13">Outer-membrane lipoprotein LolB</fullName>
    </recommendedName>
</protein>
<dbReference type="PROSITE" id="PS51257">
    <property type="entry name" value="PROKAR_LIPOPROTEIN"/>
    <property type="match status" value="1"/>
</dbReference>
<sequence length="252" mass="28819">MKKKNVLLSIQHFRRHFSVLTAGILLTSCSLIQESLWMKGEDIDPTWQDKNHRLLRIRDWSVRGRIAIEAEKEAWNVGVHWHQQGNEYRIRFHGPLASGSAEIVGGPGMVTLRTTDQRHFSAPDPESLLSDMMGWSIPVSGLRYWVLGRPDPKLPIEQLRVDAENRLRSLEQSGWRIRYIDYRDIDDFQLPVWLTLENERLAARIRISAWTLPPHPQAAPGAPPRSVPLSSPRSVPIPTVPTPTPRPMPSIF</sequence>
<evidence type="ECO:0000256" key="11">
    <source>
        <dbReference type="ARBA" id="ARBA00023237"/>
    </source>
</evidence>
<keyword evidence="10 13" id="KW-0143">Chaperone</keyword>
<dbReference type="Gene3D" id="2.50.20.10">
    <property type="entry name" value="Lipoprotein localisation LolA/LolB/LppX"/>
    <property type="match status" value="1"/>
</dbReference>
<keyword evidence="11 13" id="KW-0998">Cell outer membrane</keyword>
<comment type="function">
    <text evidence="13">Plays a critical role in the incorporation of lipoproteins in the outer membrane after they are released by the LolA protein.</text>
</comment>
<organism evidence="15">
    <name type="scientific">Candidatus Kentrum sp. FM</name>
    <dbReference type="NCBI Taxonomy" id="2126340"/>
    <lineage>
        <taxon>Bacteria</taxon>
        <taxon>Pseudomonadati</taxon>
        <taxon>Pseudomonadota</taxon>
        <taxon>Gammaproteobacteria</taxon>
        <taxon>Candidatus Kentrum</taxon>
    </lineage>
</organism>
<dbReference type="AlphaFoldDB" id="A0A450T9H8"/>
<accession>A0A450T9H8</accession>
<evidence type="ECO:0000256" key="12">
    <source>
        <dbReference type="ARBA" id="ARBA00023288"/>
    </source>
</evidence>
<evidence type="ECO:0000313" key="15">
    <source>
        <dbReference type="EMBL" id="VFJ63334.1"/>
    </source>
</evidence>
<keyword evidence="12 13" id="KW-0449">Lipoprotein</keyword>
<feature type="compositionally biased region" description="Pro residues" evidence="14">
    <location>
        <begin position="213"/>
        <end position="226"/>
    </location>
</feature>
<reference evidence="15" key="1">
    <citation type="submission" date="2019-02" db="EMBL/GenBank/DDBJ databases">
        <authorList>
            <person name="Gruber-Vodicka R. H."/>
            <person name="Seah K. B. B."/>
        </authorList>
    </citation>
    <scope>NUCLEOTIDE SEQUENCE</scope>
    <source>
        <strain evidence="15">BECK_BZ163</strain>
    </source>
</reference>
<dbReference type="InterPro" id="IPR029046">
    <property type="entry name" value="LolA/LolB/LppX"/>
</dbReference>
<feature type="region of interest" description="Disordered" evidence="14">
    <location>
        <begin position="213"/>
        <end position="252"/>
    </location>
</feature>
<evidence type="ECO:0000256" key="3">
    <source>
        <dbReference type="ARBA" id="ARBA00011245"/>
    </source>
</evidence>
<keyword evidence="8 13" id="KW-0472">Membrane</keyword>
<evidence type="ECO:0000256" key="6">
    <source>
        <dbReference type="ARBA" id="ARBA00022729"/>
    </source>
</evidence>
<keyword evidence="5 13" id="KW-0813">Transport</keyword>
<evidence type="ECO:0000256" key="7">
    <source>
        <dbReference type="ARBA" id="ARBA00022927"/>
    </source>
</evidence>
<dbReference type="SUPFAM" id="SSF89392">
    <property type="entry name" value="Prokaryotic lipoproteins and lipoprotein localization factors"/>
    <property type="match status" value="1"/>
</dbReference>
<evidence type="ECO:0000256" key="10">
    <source>
        <dbReference type="ARBA" id="ARBA00023186"/>
    </source>
</evidence>
<feature type="compositionally biased region" description="Pro residues" evidence="14">
    <location>
        <begin position="238"/>
        <end position="252"/>
    </location>
</feature>
<dbReference type="GO" id="GO:0015031">
    <property type="term" value="P:protein transport"/>
    <property type="evidence" value="ECO:0007669"/>
    <property type="project" value="UniProtKB-KW"/>
</dbReference>